<evidence type="ECO:0000313" key="3">
    <source>
        <dbReference type="Proteomes" id="UP000409037"/>
    </source>
</evidence>
<dbReference type="OrthoDB" id="8768428at2"/>
<dbReference type="RefSeq" id="WP_150800878.1">
    <property type="nucleotide sequence ID" value="NZ_CABVHU010000021.1"/>
</dbReference>
<evidence type="ECO:0008006" key="4">
    <source>
        <dbReference type="Google" id="ProtNLM"/>
    </source>
</evidence>
<proteinExistence type="predicted"/>
<dbReference type="InterPro" id="IPR011010">
    <property type="entry name" value="DNA_brk_join_enz"/>
</dbReference>
<keyword evidence="1" id="KW-0233">DNA recombination</keyword>
<dbReference type="GO" id="GO:0006310">
    <property type="term" value="P:DNA recombination"/>
    <property type="evidence" value="ECO:0007669"/>
    <property type="project" value="UniProtKB-KW"/>
</dbReference>
<dbReference type="SUPFAM" id="SSF56349">
    <property type="entry name" value="DNA breaking-rejoining enzymes"/>
    <property type="match status" value="1"/>
</dbReference>
<dbReference type="GO" id="GO:0003677">
    <property type="term" value="F:DNA binding"/>
    <property type="evidence" value="ECO:0007669"/>
    <property type="project" value="InterPro"/>
</dbReference>
<reference evidence="2 3" key="1">
    <citation type="submission" date="2019-09" db="EMBL/GenBank/DDBJ databases">
        <authorList>
            <person name="Chandra G."/>
            <person name="Truman W A."/>
        </authorList>
    </citation>
    <scope>NUCLEOTIDE SEQUENCE [LARGE SCALE GENOMIC DNA]</scope>
    <source>
        <strain evidence="2">PS833</strain>
    </source>
</reference>
<protein>
    <recommendedName>
        <fullName evidence="4">Integrase</fullName>
    </recommendedName>
</protein>
<accession>A0A5E7FN22</accession>
<organism evidence="2 3">
    <name type="scientific">Pseudomonas fluorescens</name>
    <dbReference type="NCBI Taxonomy" id="294"/>
    <lineage>
        <taxon>Bacteria</taxon>
        <taxon>Pseudomonadati</taxon>
        <taxon>Pseudomonadota</taxon>
        <taxon>Gammaproteobacteria</taxon>
        <taxon>Pseudomonadales</taxon>
        <taxon>Pseudomonadaceae</taxon>
        <taxon>Pseudomonas</taxon>
    </lineage>
</organism>
<dbReference type="Proteomes" id="UP000409037">
    <property type="component" value="Unassembled WGS sequence"/>
</dbReference>
<name>A0A5E7FN22_PSEFL</name>
<dbReference type="InterPro" id="IPR013762">
    <property type="entry name" value="Integrase-like_cat_sf"/>
</dbReference>
<dbReference type="GO" id="GO:0015074">
    <property type="term" value="P:DNA integration"/>
    <property type="evidence" value="ECO:0007669"/>
    <property type="project" value="InterPro"/>
</dbReference>
<evidence type="ECO:0000313" key="2">
    <source>
        <dbReference type="EMBL" id="VVO40615.1"/>
    </source>
</evidence>
<sequence>MSDNNAASLLWTVVQSQPVDVRELPSSERDAIIINAIQVEGHWVILSRYADDHWQLDGMPTICPDYRRRLDFQRVPAPFRSAMKAVVYRYLRRGRAGQRRPKGATLNSFFDSTLAFLRHLHALKITTFGEVTPIIFTNYAAECKDIRQIKGKPLSQSSLLCRLKSVEALYELSQHTHDPLPMQPWPGTSSKAMAGLTGSGSPHKQRDKTPLIPDAVFCTLFEKAYQQVLQGKTLLDLRDALHDVETELKGASYDQIRFKKKCCLIALGWEEGLESFSHSLISLRTACYVVIASTSGCRNHELGNIQSGSHHRTEDDENLIFHWMRSKSEKTDAGVRDWMVPEAAVRALRLMARWAQPYQAMIADEIAVRRRINPLDPEIAQAQKHRHALFLGMDSKKGNQIRTLSTSFWNISLKAFAKSAGLNWSIASHQFRRKFANYVAHSRFGDLRYLREHFAHWSMDMALSYAMDERWGNHLDLELYDDIEAELEDIKLGTVEGWLGNDSLAGGYGRSLKRWQRNPANLAIFKDHQTMMVSIAESTAIRSNGHAWCTADNHGCVGNTLERTRCGDCINAVISPDHLGIYRQLYSNLKELLECRDIGDIGQVRVLRDLARCRDVFMQLGYDPESNTA</sequence>
<dbReference type="AlphaFoldDB" id="A0A5E7FN22"/>
<gene>
    <name evidence="2" type="ORF">PS833_05786</name>
</gene>
<dbReference type="Gene3D" id="1.10.443.10">
    <property type="entry name" value="Intergrase catalytic core"/>
    <property type="match status" value="1"/>
</dbReference>
<evidence type="ECO:0000256" key="1">
    <source>
        <dbReference type="ARBA" id="ARBA00023172"/>
    </source>
</evidence>
<dbReference type="EMBL" id="CABVHU010000021">
    <property type="protein sequence ID" value="VVO40615.1"/>
    <property type="molecule type" value="Genomic_DNA"/>
</dbReference>